<evidence type="ECO:0000313" key="2">
    <source>
        <dbReference type="Proteomes" id="UP000267821"/>
    </source>
</evidence>
<dbReference type="Proteomes" id="UP000267821">
    <property type="component" value="Unassembled WGS sequence"/>
</dbReference>
<protein>
    <submittedName>
        <fullName evidence="1">Uncharacterized protein</fullName>
    </submittedName>
</protein>
<keyword evidence="2" id="KW-1185">Reference proteome</keyword>
<dbReference type="EMBL" id="ML121530">
    <property type="protein sequence ID" value="RPB27953.1"/>
    <property type="molecule type" value="Genomic_DNA"/>
</dbReference>
<evidence type="ECO:0000313" key="1">
    <source>
        <dbReference type="EMBL" id="RPB27953.1"/>
    </source>
</evidence>
<proteinExistence type="predicted"/>
<dbReference type="AlphaFoldDB" id="A0A3N4LYI2"/>
<reference evidence="1 2" key="1">
    <citation type="journal article" date="2018" name="Nat. Ecol. Evol.">
        <title>Pezizomycetes genomes reveal the molecular basis of ectomycorrhizal truffle lifestyle.</title>
        <authorList>
            <person name="Murat C."/>
            <person name="Payen T."/>
            <person name="Noel B."/>
            <person name="Kuo A."/>
            <person name="Morin E."/>
            <person name="Chen J."/>
            <person name="Kohler A."/>
            <person name="Krizsan K."/>
            <person name="Balestrini R."/>
            <person name="Da Silva C."/>
            <person name="Montanini B."/>
            <person name="Hainaut M."/>
            <person name="Levati E."/>
            <person name="Barry K.W."/>
            <person name="Belfiori B."/>
            <person name="Cichocki N."/>
            <person name="Clum A."/>
            <person name="Dockter R.B."/>
            <person name="Fauchery L."/>
            <person name="Guy J."/>
            <person name="Iotti M."/>
            <person name="Le Tacon F."/>
            <person name="Lindquist E.A."/>
            <person name="Lipzen A."/>
            <person name="Malagnac F."/>
            <person name="Mello A."/>
            <person name="Molinier V."/>
            <person name="Miyauchi S."/>
            <person name="Poulain J."/>
            <person name="Riccioni C."/>
            <person name="Rubini A."/>
            <person name="Sitrit Y."/>
            <person name="Splivallo R."/>
            <person name="Traeger S."/>
            <person name="Wang M."/>
            <person name="Zifcakova L."/>
            <person name="Wipf D."/>
            <person name="Zambonelli A."/>
            <person name="Paolocci F."/>
            <person name="Nowrousian M."/>
            <person name="Ottonello S."/>
            <person name="Baldrian P."/>
            <person name="Spatafora J.W."/>
            <person name="Henrissat B."/>
            <person name="Nagy L.G."/>
            <person name="Aury J.M."/>
            <person name="Wincker P."/>
            <person name="Grigoriev I.V."/>
            <person name="Bonfante P."/>
            <person name="Martin F.M."/>
        </authorList>
    </citation>
    <scope>NUCLEOTIDE SEQUENCE [LARGE SCALE GENOMIC DNA]</scope>
    <source>
        <strain evidence="1 2">ATCC MYA-4762</strain>
    </source>
</reference>
<organism evidence="1 2">
    <name type="scientific">Terfezia boudieri ATCC MYA-4762</name>
    <dbReference type="NCBI Taxonomy" id="1051890"/>
    <lineage>
        <taxon>Eukaryota</taxon>
        <taxon>Fungi</taxon>
        <taxon>Dikarya</taxon>
        <taxon>Ascomycota</taxon>
        <taxon>Pezizomycotina</taxon>
        <taxon>Pezizomycetes</taxon>
        <taxon>Pezizales</taxon>
        <taxon>Pezizaceae</taxon>
        <taxon>Terfezia</taxon>
    </lineage>
</organism>
<name>A0A3N4LYI2_9PEZI</name>
<dbReference type="OrthoDB" id="10294641at2759"/>
<gene>
    <name evidence="1" type="ORF">L211DRAFT_845945</name>
</gene>
<accession>A0A3N4LYI2</accession>
<sequence>MSGNALETRRQLRIDLKEVGDDLRVAKNSIWDIKIALLPRARDPESTAPPTLSGLVAEALRVEGELDTLKNMYRSIENNTADIISVLEAEKEMGRGNRPWWVPMSCWDSELERDITIHSREVEKLKKKLDEAVFLWYIISHDLRLRDRS</sequence>
<dbReference type="InParanoid" id="A0A3N4LYI2"/>